<dbReference type="GO" id="GO:0004553">
    <property type="term" value="F:hydrolase activity, hydrolyzing O-glycosyl compounds"/>
    <property type="evidence" value="ECO:0007669"/>
    <property type="project" value="InterPro"/>
</dbReference>
<feature type="non-terminal residue" evidence="3">
    <location>
        <position position="1"/>
    </location>
</feature>
<dbReference type="InterPro" id="IPR036573">
    <property type="entry name" value="CBM_sf_5/12"/>
</dbReference>
<dbReference type="Gene3D" id="2.10.10.20">
    <property type="entry name" value="Carbohydrate-binding module superfamily 5/12"/>
    <property type="match status" value="1"/>
</dbReference>
<evidence type="ECO:0000259" key="2">
    <source>
        <dbReference type="SMART" id="SM00495"/>
    </source>
</evidence>
<proteinExistence type="predicted"/>
<organism evidence="3">
    <name type="scientific">marine sediment metagenome</name>
    <dbReference type="NCBI Taxonomy" id="412755"/>
    <lineage>
        <taxon>unclassified sequences</taxon>
        <taxon>metagenomes</taxon>
        <taxon>ecological metagenomes</taxon>
    </lineage>
</organism>
<dbReference type="GO" id="GO:0030246">
    <property type="term" value="F:carbohydrate binding"/>
    <property type="evidence" value="ECO:0007669"/>
    <property type="project" value="InterPro"/>
</dbReference>
<comment type="caution">
    <text evidence="3">The sequence shown here is derived from an EMBL/GenBank/DDBJ whole genome shotgun (WGS) entry which is preliminary data.</text>
</comment>
<gene>
    <name evidence="3" type="ORF">S01H4_22729</name>
</gene>
<dbReference type="SMART" id="SM00495">
    <property type="entry name" value="ChtBD3"/>
    <property type="match status" value="1"/>
</dbReference>
<protein>
    <recommendedName>
        <fullName evidence="2">Chitin-binding type-3 domain-containing protein</fullName>
    </recommendedName>
</protein>
<dbReference type="SUPFAM" id="SSF51055">
    <property type="entry name" value="Carbohydrate binding domain"/>
    <property type="match status" value="1"/>
</dbReference>
<dbReference type="EMBL" id="BART01010459">
    <property type="protein sequence ID" value="GAG88963.1"/>
    <property type="molecule type" value="Genomic_DNA"/>
</dbReference>
<dbReference type="GO" id="GO:0005576">
    <property type="term" value="C:extracellular region"/>
    <property type="evidence" value="ECO:0007669"/>
    <property type="project" value="InterPro"/>
</dbReference>
<dbReference type="AlphaFoldDB" id="X1BXS8"/>
<evidence type="ECO:0000256" key="1">
    <source>
        <dbReference type="ARBA" id="ARBA00022801"/>
    </source>
</evidence>
<accession>X1BXS8</accession>
<sequence>LYIDINGLERFSLRGKANFATPPLDSFKQAYSYVESTTDCLLVYCGTDVANEQLLGNCVTPTVYGWGGVASWFPHTIGEWAEGEAYIVGERITHQGAIYRCIVAHTSCTILCPDPDEPGVGGNWEDFWAIEGCT</sequence>
<dbReference type="CDD" id="cd12214">
    <property type="entry name" value="ChiA1_BD"/>
    <property type="match status" value="1"/>
</dbReference>
<feature type="domain" description="Chitin-binding type-3" evidence="2">
    <location>
        <begin position="77"/>
        <end position="127"/>
    </location>
</feature>
<dbReference type="InterPro" id="IPR003610">
    <property type="entry name" value="CBM5/12"/>
</dbReference>
<dbReference type="GO" id="GO:0005975">
    <property type="term" value="P:carbohydrate metabolic process"/>
    <property type="evidence" value="ECO:0007669"/>
    <property type="project" value="InterPro"/>
</dbReference>
<keyword evidence="1" id="KW-0378">Hydrolase</keyword>
<reference evidence="3" key="1">
    <citation type="journal article" date="2014" name="Front. Microbiol.">
        <title>High frequency of phylogenetically diverse reductive dehalogenase-homologous genes in deep subseafloor sedimentary metagenomes.</title>
        <authorList>
            <person name="Kawai M."/>
            <person name="Futagami T."/>
            <person name="Toyoda A."/>
            <person name="Takaki Y."/>
            <person name="Nishi S."/>
            <person name="Hori S."/>
            <person name="Arai W."/>
            <person name="Tsubouchi T."/>
            <person name="Morono Y."/>
            <person name="Uchiyama I."/>
            <person name="Ito T."/>
            <person name="Fujiyama A."/>
            <person name="Inagaki F."/>
            <person name="Takami H."/>
        </authorList>
    </citation>
    <scope>NUCLEOTIDE SEQUENCE</scope>
    <source>
        <strain evidence="3">Expedition CK06-06</strain>
    </source>
</reference>
<dbReference type="Pfam" id="PF02839">
    <property type="entry name" value="CBM_5_12"/>
    <property type="match status" value="1"/>
</dbReference>
<name>X1BXS8_9ZZZZ</name>
<evidence type="ECO:0000313" key="3">
    <source>
        <dbReference type="EMBL" id="GAG88963.1"/>
    </source>
</evidence>